<proteinExistence type="inferred from homology"/>
<evidence type="ECO:0000313" key="4">
    <source>
        <dbReference type="EMBL" id="GGX45562.1"/>
    </source>
</evidence>
<sequence length="102" mass="11483">MKCMADLCVIPMGEGVSVRNEVAACERILQRFPIETHLHAYGTNLYGDWDDVFAAIKACHEELHQAGVVRLTSTIKVGTRTDKDQTPDEKRRVVEDLLNEGR</sequence>
<evidence type="ECO:0000259" key="3">
    <source>
        <dbReference type="Pfam" id="PF01910"/>
    </source>
</evidence>
<keyword evidence="5" id="KW-1185">Reference proteome</keyword>
<feature type="region of interest" description="Disordered" evidence="2">
    <location>
        <begin position="80"/>
        <end position="102"/>
    </location>
</feature>
<dbReference type="Proteomes" id="UP000626148">
    <property type="component" value="Unassembled WGS sequence"/>
</dbReference>
<dbReference type="AlphaFoldDB" id="A0A918N7V1"/>
<feature type="domain" description="Thiamine-binding protein" evidence="3">
    <location>
        <begin position="5"/>
        <end position="95"/>
    </location>
</feature>
<dbReference type="InterPro" id="IPR002767">
    <property type="entry name" value="Thiamine_BP"/>
</dbReference>
<dbReference type="InterPro" id="IPR051614">
    <property type="entry name" value="UPF0045_domain"/>
</dbReference>
<evidence type="ECO:0000256" key="1">
    <source>
        <dbReference type="ARBA" id="ARBA00010272"/>
    </source>
</evidence>
<gene>
    <name evidence="4" type="ORF">GCM10007392_10740</name>
</gene>
<dbReference type="SUPFAM" id="SSF89957">
    <property type="entry name" value="MTH1187/YkoF-like"/>
    <property type="match status" value="1"/>
</dbReference>
<dbReference type="InterPro" id="IPR029756">
    <property type="entry name" value="MTH1187/YkoF-like"/>
</dbReference>
<dbReference type="EMBL" id="BMXR01000002">
    <property type="protein sequence ID" value="GGX45562.1"/>
    <property type="molecule type" value="Genomic_DNA"/>
</dbReference>
<comment type="similarity">
    <text evidence="1">Belongs to the UPF0045 family.</text>
</comment>
<reference evidence="4" key="2">
    <citation type="submission" date="2020-09" db="EMBL/GenBank/DDBJ databases">
        <authorList>
            <person name="Sun Q."/>
            <person name="Kim S."/>
        </authorList>
    </citation>
    <scope>NUCLEOTIDE SEQUENCE</scope>
    <source>
        <strain evidence="4">KCTC 22169</strain>
    </source>
</reference>
<protein>
    <recommendedName>
        <fullName evidence="3">Thiamine-binding protein domain-containing protein</fullName>
    </recommendedName>
</protein>
<dbReference type="GO" id="GO:0005829">
    <property type="term" value="C:cytosol"/>
    <property type="evidence" value="ECO:0007669"/>
    <property type="project" value="TreeGrafter"/>
</dbReference>
<reference evidence="4" key="1">
    <citation type="journal article" date="2014" name="Int. J. Syst. Evol. Microbiol.">
        <title>Complete genome sequence of Corynebacterium casei LMG S-19264T (=DSM 44701T), isolated from a smear-ripened cheese.</title>
        <authorList>
            <consortium name="US DOE Joint Genome Institute (JGI-PGF)"/>
            <person name="Walter F."/>
            <person name="Albersmeier A."/>
            <person name="Kalinowski J."/>
            <person name="Ruckert C."/>
        </authorList>
    </citation>
    <scope>NUCLEOTIDE SEQUENCE</scope>
    <source>
        <strain evidence="4">KCTC 22169</strain>
    </source>
</reference>
<dbReference type="RefSeq" id="WP_189607461.1">
    <property type="nucleotide sequence ID" value="NZ_BMXR01000002.1"/>
</dbReference>
<organism evidence="4 5">
    <name type="scientific">Saccharospirillum salsuginis</name>
    <dbReference type="NCBI Taxonomy" id="418750"/>
    <lineage>
        <taxon>Bacteria</taxon>
        <taxon>Pseudomonadati</taxon>
        <taxon>Pseudomonadota</taxon>
        <taxon>Gammaproteobacteria</taxon>
        <taxon>Oceanospirillales</taxon>
        <taxon>Saccharospirillaceae</taxon>
        <taxon>Saccharospirillum</taxon>
    </lineage>
</organism>
<dbReference type="PANTHER" id="PTHR33777">
    <property type="entry name" value="UPF0045 PROTEIN ECM15"/>
    <property type="match status" value="1"/>
</dbReference>
<comment type="caution">
    <text evidence="4">The sequence shown here is derived from an EMBL/GenBank/DDBJ whole genome shotgun (WGS) entry which is preliminary data.</text>
</comment>
<dbReference type="PANTHER" id="PTHR33777:SF1">
    <property type="entry name" value="UPF0045 PROTEIN ECM15"/>
    <property type="match status" value="1"/>
</dbReference>
<dbReference type="NCBIfam" id="TIGR00106">
    <property type="entry name" value="MTH1187 family thiamine-binding protein"/>
    <property type="match status" value="1"/>
</dbReference>
<accession>A0A918N7V1</accession>
<dbReference type="Gene3D" id="3.30.70.930">
    <property type="match status" value="1"/>
</dbReference>
<evidence type="ECO:0000256" key="2">
    <source>
        <dbReference type="SAM" id="MobiDB-lite"/>
    </source>
</evidence>
<evidence type="ECO:0000313" key="5">
    <source>
        <dbReference type="Proteomes" id="UP000626148"/>
    </source>
</evidence>
<name>A0A918N7V1_9GAMM</name>
<dbReference type="Pfam" id="PF01910">
    <property type="entry name" value="Thiamine_BP"/>
    <property type="match status" value="1"/>
</dbReference>